<evidence type="ECO:0000256" key="1">
    <source>
        <dbReference type="SAM" id="MobiDB-lite"/>
    </source>
</evidence>
<comment type="caution">
    <text evidence="2">The sequence shown here is derived from an EMBL/GenBank/DDBJ whole genome shotgun (WGS) entry which is preliminary data.</text>
</comment>
<proteinExistence type="predicted"/>
<feature type="region of interest" description="Disordered" evidence="1">
    <location>
        <begin position="1"/>
        <end position="25"/>
    </location>
</feature>
<gene>
    <name evidence="2" type="ORF">LECACI_7A008220</name>
</gene>
<feature type="compositionally biased region" description="Low complexity" evidence="1">
    <location>
        <begin position="207"/>
        <end position="220"/>
    </location>
</feature>
<feature type="compositionally biased region" description="Basic residues" evidence="1">
    <location>
        <begin position="183"/>
        <end position="195"/>
    </location>
</feature>
<name>A0AAI8Z616_9PEZI</name>
<keyword evidence="3" id="KW-1185">Reference proteome</keyword>
<dbReference type="Proteomes" id="UP001296104">
    <property type="component" value="Unassembled WGS sequence"/>
</dbReference>
<protein>
    <submittedName>
        <fullName evidence="2">Uncharacterized protein</fullName>
    </submittedName>
</protein>
<evidence type="ECO:0000313" key="3">
    <source>
        <dbReference type="Proteomes" id="UP001296104"/>
    </source>
</evidence>
<feature type="compositionally biased region" description="Polar residues" evidence="1">
    <location>
        <begin position="1"/>
        <end position="16"/>
    </location>
</feature>
<organism evidence="2 3">
    <name type="scientific">Lecanosticta acicola</name>
    <dbReference type="NCBI Taxonomy" id="111012"/>
    <lineage>
        <taxon>Eukaryota</taxon>
        <taxon>Fungi</taxon>
        <taxon>Dikarya</taxon>
        <taxon>Ascomycota</taxon>
        <taxon>Pezizomycotina</taxon>
        <taxon>Dothideomycetes</taxon>
        <taxon>Dothideomycetidae</taxon>
        <taxon>Mycosphaerellales</taxon>
        <taxon>Mycosphaerellaceae</taxon>
        <taxon>Lecanosticta</taxon>
    </lineage>
</organism>
<feature type="region of interest" description="Disordered" evidence="1">
    <location>
        <begin position="154"/>
        <end position="265"/>
    </location>
</feature>
<evidence type="ECO:0000313" key="2">
    <source>
        <dbReference type="EMBL" id="CAK4033062.1"/>
    </source>
</evidence>
<accession>A0AAI8Z616</accession>
<feature type="compositionally biased region" description="Polar residues" evidence="1">
    <location>
        <begin position="226"/>
        <end position="241"/>
    </location>
</feature>
<dbReference type="EMBL" id="CAVMBE010000077">
    <property type="protein sequence ID" value="CAK4033062.1"/>
    <property type="molecule type" value="Genomic_DNA"/>
</dbReference>
<sequence length="407" mass="45623">MSNTTGIGYGFNSPTPYNRRKGGPRFDDLQASSAVNRHIVHLHRRGKNWREIGETLNSTFPHDDQVKGLRDKQKAVNERGLKFRLHVSIRQGLDIPATWLYEYVRDAIAATGSEQQASQRVIEACRQGNDIPSRTAWACRRWLDSCFQIDGRPAMDGRPANSSNIQPGNDPDHPFVIEDSTASKHRPFTGTRGRRNPPASDEEQMLDIPSAHPSSSSPSEIDSEPLWSTSSGSTWNFQNPSPRFRPWTNPPPASSSSSASSKKKLLAQLSQLHSQHHSAQNFLQTQKCRLAKARELENEAWRELGELRGEVLLLLPGGVEFEFEDVVVREEGEEGQEDEEEKEPVELELELDFSKRNWSPRADVRALQEGIEGLDFAGRVRYEAWRGLAEERTGRYGGGGDSEVGGD</sequence>
<dbReference type="AlphaFoldDB" id="A0AAI8Z616"/>
<reference evidence="2" key="1">
    <citation type="submission" date="2023-11" db="EMBL/GenBank/DDBJ databases">
        <authorList>
            <person name="Alioto T."/>
            <person name="Alioto T."/>
            <person name="Gomez Garrido J."/>
        </authorList>
    </citation>
    <scope>NUCLEOTIDE SEQUENCE</scope>
</reference>
<feature type="compositionally biased region" description="Low complexity" evidence="1">
    <location>
        <begin position="254"/>
        <end position="265"/>
    </location>
</feature>